<dbReference type="RefSeq" id="WP_174246064.1">
    <property type="nucleotide sequence ID" value="NZ_BJCL01000001.1"/>
</dbReference>
<evidence type="ECO:0000313" key="4">
    <source>
        <dbReference type="EMBL" id="GCL61253.1"/>
    </source>
</evidence>
<organism evidence="4 5">
    <name type="scientific">Pseudaquabacterium pictum</name>
    <dbReference type="NCBI Taxonomy" id="2315236"/>
    <lineage>
        <taxon>Bacteria</taxon>
        <taxon>Pseudomonadati</taxon>
        <taxon>Pseudomonadota</taxon>
        <taxon>Betaproteobacteria</taxon>
        <taxon>Burkholderiales</taxon>
        <taxon>Sphaerotilaceae</taxon>
        <taxon>Pseudaquabacterium</taxon>
    </lineage>
</organism>
<dbReference type="InterPro" id="IPR006683">
    <property type="entry name" value="Thioestr_dom"/>
</dbReference>
<keyword evidence="5" id="KW-1185">Reference proteome</keyword>
<comment type="caution">
    <text evidence="4">The sequence shown here is derived from an EMBL/GenBank/DDBJ whole genome shotgun (WGS) entry which is preliminary data.</text>
</comment>
<dbReference type="Gene3D" id="3.40.630.30">
    <property type="match status" value="1"/>
</dbReference>
<dbReference type="InterPro" id="IPR029069">
    <property type="entry name" value="HotDog_dom_sf"/>
</dbReference>
<dbReference type="Gene3D" id="3.10.129.10">
    <property type="entry name" value="Hotdog Thioesterase"/>
    <property type="match status" value="1"/>
</dbReference>
<dbReference type="Pfam" id="PF13673">
    <property type="entry name" value="Acetyltransf_10"/>
    <property type="match status" value="1"/>
</dbReference>
<keyword evidence="2" id="KW-0378">Hydrolase</keyword>
<dbReference type="CDD" id="cd00586">
    <property type="entry name" value="4HBT"/>
    <property type="match status" value="1"/>
</dbReference>
<protein>
    <recommendedName>
        <fullName evidence="3">N-acetyltransferase domain-containing protein</fullName>
    </recommendedName>
</protein>
<dbReference type="SUPFAM" id="SSF54637">
    <property type="entry name" value="Thioesterase/thiol ester dehydrase-isomerase"/>
    <property type="match status" value="1"/>
</dbReference>
<dbReference type="EMBL" id="BJCL01000001">
    <property type="protein sequence ID" value="GCL61253.1"/>
    <property type="molecule type" value="Genomic_DNA"/>
</dbReference>
<dbReference type="PANTHER" id="PTHR31793:SF27">
    <property type="entry name" value="NOVEL THIOESTERASE SUPERFAMILY DOMAIN AND SAPOSIN A-TYPE DOMAIN CONTAINING PROTEIN (0610012H03RIK)"/>
    <property type="match status" value="1"/>
</dbReference>
<accession>A0A480AII0</accession>
<dbReference type="InterPro" id="IPR016181">
    <property type="entry name" value="Acyl_CoA_acyltransferase"/>
</dbReference>
<dbReference type="SUPFAM" id="SSF55729">
    <property type="entry name" value="Acyl-CoA N-acyltransferases (Nat)"/>
    <property type="match status" value="1"/>
</dbReference>
<dbReference type="PROSITE" id="PS51186">
    <property type="entry name" value="GNAT"/>
    <property type="match status" value="1"/>
</dbReference>
<dbReference type="Proteomes" id="UP000301751">
    <property type="component" value="Unassembled WGS sequence"/>
</dbReference>
<evidence type="ECO:0000256" key="2">
    <source>
        <dbReference type="ARBA" id="ARBA00022801"/>
    </source>
</evidence>
<gene>
    <name evidence="4" type="ORF">AQPW35_03340</name>
</gene>
<evidence type="ECO:0000313" key="5">
    <source>
        <dbReference type="Proteomes" id="UP000301751"/>
    </source>
</evidence>
<proteinExistence type="inferred from homology"/>
<dbReference type="NCBIfam" id="TIGR00051">
    <property type="entry name" value="YbgC/FadM family acyl-CoA thioesterase"/>
    <property type="match status" value="1"/>
</dbReference>
<evidence type="ECO:0000256" key="1">
    <source>
        <dbReference type="ARBA" id="ARBA00005953"/>
    </source>
</evidence>
<dbReference type="InterPro" id="IPR006684">
    <property type="entry name" value="YbgC/YbaW"/>
</dbReference>
<sequence>MTIARSQFRHFERLRVRWAEIDAQQIVFNGHYLMYFDTAISGWWRAMALPYAATMATLQGDFYVKKSSLEYHASARLDDLIDVGVRMARFGNSSMLLQCAVFRGDALLVSGELVYVFADPATQTSQPIPQAFRDVVGAFEAGETMVTVQVGDWATLGTEAAAIRKAVFVDEQGIPAELEWDAGDAGCVHAVARNRLGLALATGRLLAYQPGVAKIGRMAVLPSQRGSRVGRQVLDALMAAAKARGDASVLLHAQASAAPFYLRAGYSVEGEPFEEAGIPHLAMRQAL</sequence>
<dbReference type="InterPro" id="IPR050563">
    <property type="entry name" value="4-hydroxybenzoyl-CoA_TE"/>
</dbReference>
<dbReference type="CDD" id="cd04301">
    <property type="entry name" value="NAT_SF"/>
    <property type="match status" value="1"/>
</dbReference>
<name>A0A480AII0_9BURK</name>
<dbReference type="AlphaFoldDB" id="A0A480AII0"/>
<comment type="similarity">
    <text evidence="1">Belongs to the 4-hydroxybenzoyl-CoA thioesterase family.</text>
</comment>
<feature type="domain" description="N-acetyltransferase" evidence="3">
    <location>
        <begin position="146"/>
        <end position="287"/>
    </location>
</feature>
<evidence type="ECO:0000259" key="3">
    <source>
        <dbReference type="PROSITE" id="PS51186"/>
    </source>
</evidence>
<dbReference type="GO" id="GO:0047617">
    <property type="term" value="F:fatty acyl-CoA hydrolase activity"/>
    <property type="evidence" value="ECO:0007669"/>
    <property type="project" value="TreeGrafter"/>
</dbReference>
<reference evidence="5" key="1">
    <citation type="submission" date="2019-03" db="EMBL/GenBank/DDBJ databases">
        <title>Aquabacterium pictum sp.nov., the first bacteriochlorophyll a-containing freshwater bacterium in the genus Aquabacterium of the class Betaproteobacteria.</title>
        <authorList>
            <person name="Hirose S."/>
            <person name="Tank M."/>
            <person name="Hara E."/>
            <person name="Tamaki H."/>
            <person name="Takaichi S."/>
            <person name="Haruta S."/>
            <person name="Hanada S."/>
        </authorList>
    </citation>
    <scope>NUCLEOTIDE SEQUENCE [LARGE SCALE GENOMIC DNA]</scope>
    <source>
        <strain evidence="5">W35</strain>
    </source>
</reference>
<dbReference type="Pfam" id="PF03061">
    <property type="entry name" value="4HBT"/>
    <property type="match status" value="1"/>
</dbReference>
<dbReference type="InterPro" id="IPR000182">
    <property type="entry name" value="GNAT_dom"/>
</dbReference>
<dbReference type="PANTHER" id="PTHR31793">
    <property type="entry name" value="4-HYDROXYBENZOYL-COA THIOESTERASE FAMILY MEMBER"/>
    <property type="match status" value="1"/>
</dbReference>
<dbReference type="GO" id="GO:0016747">
    <property type="term" value="F:acyltransferase activity, transferring groups other than amino-acyl groups"/>
    <property type="evidence" value="ECO:0007669"/>
    <property type="project" value="InterPro"/>
</dbReference>